<evidence type="ECO:0000313" key="3">
    <source>
        <dbReference type="EMBL" id="AKI79828.1"/>
    </source>
</evidence>
<dbReference type="Gene3D" id="2.130.10.10">
    <property type="entry name" value="YVTN repeat-like/Quinoprotein amine dehydrogenase"/>
    <property type="match status" value="1"/>
</dbReference>
<dbReference type="InterPro" id="IPR011333">
    <property type="entry name" value="SKP1/BTB/POZ_sf"/>
</dbReference>
<evidence type="ECO:0000313" key="4">
    <source>
        <dbReference type="Proteomes" id="UP000240461"/>
    </source>
</evidence>
<dbReference type="EMBL" id="KM982402">
    <property type="protein sequence ID" value="AKI79828.1"/>
    <property type="molecule type" value="Genomic_DNA"/>
</dbReference>
<dbReference type="InterPro" id="IPR036322">
    <property type="entry name" value="WD40_repeat_dom_sf"/>
</dbReference>
<feature type="domain" description="BTB" evidence="2">
    <location>
        <begin position="16"/>
        <end position="78"/>
    </location>
</feature>
<comment type="similarity">
    <text evidence="1">Belongs to the mimivirus BTB/WD family.</text>
</comment>
<evidence type="ECO:0000256" key="1">
    <source>
        <dbReference type="ARBA" id="ARBA00006497"/>
    </source>
</evidence>
<evidence type="ECO:0000259" key="2">
    <source>
        <dbReference type="PROSITE" id="PS50097"/>
    </source>
</evidence>
<reference evidence="3 4" key="1">
    <citation type="submission" date="2014-10" db="EMBL/GenBank/DDBJ databases">
        <title>Pan-genome analysis of Brazilian lineage A amoebal mimiviruses.</title>
        <authorList>
            <person name="Assis F.L."/>
            <person name="Abrahao J.S."/>
            <person name="Kroon E.G."/>
            <person name="Dornas F.P."/>
            <person name="Andrade K.R."/>
            <person name="Borato P.V.M."/>
            <person name="Pilotto M.R."/>
            <person name="Benamar S."/>
            <person name="LaScola B."/>
            <person name="Colson P."/>
        </authorList>
    </citation>
    <scope>NUCLEOTIDE SEQUENCE [LARGE SCALE GENOMIC DNA]</scope>
    <source>
        <strain evidence="3 4">Kroon</strain>
    </source>
</reference>
<dbReference type="KEGG" id="vg:80513626"/>
<dbReference type="SUPFAM" id="SSF54695">
    <property type="entry name" value="POZ domain"/>
    <property type="match status" value="1"/>
</dbReference>
<organism evidence="3 4">
    <name type="scientific">Acanthamoeba polyphaga mimivirus Kroon</name>
    <dbReference type="NCBI Taxonomy" id="3069720"/>
    <lineage>
        <taxon>Viruses</taxon>
        <taxon>Varidnaviria</taxon>
        <taxon>Bamfordvirae</taxon>
        <taxon>Nucleocytoviricota</taxon>
        <taxon>Megaviricetes</taxon>
        <taxon>Imitervirales</taxon>
        <taxon>Mimiviridae</taxon>
        <taxon>Megamimivirinae</taxon>
        <taxon>Mimivirus</taxon>
        <taxon>Mimivirus lagoaense</taxon>
    </lineage>
</organism>
<protein>
    <submittedName>
        <fullName evidence="3">BTB/POZ domain-containing protein</fullName>
    </submittedName>
</protein>
<dbReference type="InterPro" id="IPR000210">
    <property type="entry name" value="BTB/POZ_dom"/>
</dbReference>
<sequence>MDEYDFSELFTSGDLSDCQLVLDDGKEKISLNIHKCILYVASPYFRGMFGNFSEQKSNSITITVHNSLVSSNIIKSFYGIKSPKQNDWKYKLDKHICKNFFGLKSRLINNVKVPKTNFDEFLDTIELIGYNKKTLKMIINNIPKNYDIDKLPLDLLQNMVGIYHEHDILFVKNATINILSLNTKRYIHHLKINGTINHFENIRNRKLFMIIDIFDNLDVSDCSDMSDDSNDSDDSDSEPSEKPKKFFSYKYDQCVCVFDTTDYTIKKYFFYKNNKRISLKNGDILYYIPNCNQIIIGNNGYIDLFDLDSKKFIKNLGIYETVYAVYVDNDVLYIVDDYGLHLKQFSTGKKLSKFKISNERVTNGDKFIIISDKFKVTIWSKETRSVINEWKIPAEIVSIIDIPKLNYIIVATSQRIYIYDSNTFLCIKEHDVSSLNLSDLEEFKEKLIIITCDYGFKIFDLDSGLVIDEFDVEYGITCLSVIKGQYYDIIEKIKQSISKKLTI</sequence>
<dbReference type="InterPro" id="IPR015943">
    <property type="entry name" value="WD40/YVTN_repeat-like_dom_sf"/>
</dbReference>
<dbReference type="PROSITE" id="PS50097">
    <property type="entry name" value="BTB"/>
    <property type="match status" value="1"/>
</dbReference>
<proteinExistence type="inferred from homology"/>
<accession>A0A0G2Y270</accession>
<dbReference type="CDD" id="cd18186">
    <property type="entry name" value="BTB_POZ_ZBTB_KLHL-like"/>
    <property type="match status" value="1"/>
</dbReference>
<dbReference type="SUPFAM" id="SSF50978">
    <property type="entry name" value="WD40 repeat-like"/>
    <property type="match status" value="1"/>
</dbReference>
<name>A0A0G2Y270_9VIRU</name>
<dbReference type="Gene3D" id="3.30.710.10">
    <property type="entry name" value="Potassium Channel Kv1.1, Chain A"/>
    <property type="match status" value="1"/>
</dbReference>
<keyword evidence="4" id="KW-1185">Reference proteome</keyword>
<dbReference type="Pfam" id="PF00651">
    <property type="entry name" value="BTB"/>
    <property type="match status" value="1"/>
</dbReference>
<dbReference type="Proteomes" id="UP000240461">
    <property type="component" value="Segment"/>
</dbReference>